<evidence type="ECO:0000256" key="2">
    <source>
        <dbReference type="ARBA" id="ARBA00022723"/>
    </source>
</evidence>
<dbReference type="EMBL" id="QEKQ01000003">
    <property type="protein sequence ID" value="PVY77511.1"/>
    <property type="molecule type" value="Genomic_DNA"/>
</dbReference>
<evidence type="ECO:0000256" key="1">
    <source>
        <dbReference type="ARBA" id="ARBA00005495"/>
    </source>
</evidence>
<dbReference type="InterPro" id="IPR011057">
    <property type="entry name" value="Mss4-like_sf"/>
</dbReference>
<organism evidence="6 7">
    <name type="scientific">Tamilnaduibacter salinus</name>
    <dbReference type="NCBI Taxonomy" id="1484056"/>
    <lineage>
        <taxon>Bacteria</taxon>
        <taxon>Pseudomonadati</taxon>
        <taxon>Pseudomonadota</taxon>
        <taxon>Gammaproteobacteria</taxon>
        <taxon>Pseudomonadales</taxon>
        <taxon>Marinobacteraceae</taxon>
        <taxon>Tamilnaduibacter</taxon>
    </lineage>
</organism>
<evidence type="ECO:0000313" key="6">
    <source>
        <dbReference type="EMBL" id="PVY77511.1"/>
    </source>
</evidence>
<dbReference type="Pfam" id="PF04828">
    <property type="entry name" value="GFA"/>
    <property type="match status" value="1"/>
</dbReference>
<evidence type="ECO:0000256" key="3">
    <source>
        <dbReference type="ARBA" id="ARBA00022833"/>
    </source>
</evidence>
<dbReference type="Proteomes" id="UP000245887">
    <property type="component" value="Unassembled WGS sequence"/>
</dbReference>
<dbReference type="SUPFAM" id="SSF51316">
    <property type="entry name" value="Mss4-like"/>
    <property type="match status" value="1"/>
</dbReference>
<dbReference type="PROSITE" id="PS51891">
    <property type="entry name" value="CENP_V_GFA"/>
    <property type="match status" value="1"/>
</dbReference>
<dbReference type="GO" id="GO:0016846">
    <property type="term" value="F:carbon-sulfur lyase activity"/>
    <property type="evidence" value="ECO:0007669"/>
    <property type="project" value="InterPro"/>
</dbReference>
<keyword evidence="3" id="KW-0862">Zinc</keyword>
<dbReference type="GO" id="GO:0046872">
    <property type="term" value="F:metal ion binding"/>
    <property type="evidence" value="ECO:0007669"/>
    <property type="project" value="UniProtKB-KW"/>
</dbReference>
<dbReference type="AlphaFoldDB" id="A0A2U1CYD1"/>
<dbReference type="Gene3D" id="3.90.1590.10">
    <property type="entry name" value="glutathione-dependent formaldehyde- activating enzyme (gfa)"/>
    <property type="match status" value="1"/>
</dbReference>
<dbReference type="RefSeq" id="WP_207775123.1">
    <property type="nucleotide sequence ID" value="NZ_NMPM01000013.1"/>
</dbReference>
<comment type="similarity">
    <text evidence="1">Belongs to the Gfa family.</text>
</comment>
<protein>
    <recommendedName>
        <fullName evidence="5">CENP-V/GFA domain-containing protein</fullName>
    </recommendedName>
</protein>
<sequence>MTDLKHYHLTGGCACGAVRFEIESLMRPIIGCHCETCRRTSGHYWAATRGYRKDLRLLEDRGLKWFASSDVARRGFCQECGSSLLYEEYGSPEVSISGGVIDPPTGMSLAEHIGTAEASDYYGVHDPVPRHAECRISDRWRLPPLES</sequence>
<evidence type="ECO:0000256" key="4">
    <source>
        <dbReference type="ARBA" id="ARBA00023239"/>
    </source>
</evidence>
<feature type="domain" description="CENP-V/GFA" evidence="5">
    <location>
        <begin position="9"/>
        <end position="122"/>
    </location>
</feature>
<dbReference type="InterPro" id="IPR006913">
    <property type="entry name" value="CENP-V/GFA"/>
</dbReference>
<proteinExistence type="inferred from homology"/>
<dbReference type="PANTHER" id="PTHR33337:SF40">
    <property type="entry name" value="CENP-V_GFA DOMAIN-CONTAINING PROTEIN-RELATED"/>
    <property type="match status" value="1"/>
</dbReference>
<comment type="caution">
    <text evidence="6">The sequence shown here is derived from an EMBL/GenBank/DDBJ whole genome shotgun (WGS) entry which is preliminary data.</text>
</comment>
<keyword evidence="4" id="KW-0456">Lyase</keyword>
<dbReference type="PANTHER" id="PTHR33337">
    <property type="entry name" value="GFA DOMAIN-CONTAINING PROTEIN"/>
    <property type="match status" value="1"/>
</dbReference>
<evidence type="ECO:0000313" key="7">
    <source>
        <dbReference type="Proteomes" id="UP000245887"/>
    </source>
</evidence>
<keyword evidence="2" id="KW-0479">Metal-binding</keyword>
<name>A0A2U1CYD1_9GAMM</name>
<evidence type="ECO:0000259" key="5">
    <source>
        <dbReference type="PROSITE" id="PS51891"/>
    </source>
</evidence>
<gene>
    <name evidence="6" type="ORF">C8D92_103198</name>
</gene>
<accession>A0A2U1CYD1</accession>
<reference evidence="6 7" key="1">
    <citation type="submission" date="2018-04" db="EMBL/GenBank/DDBJ databases">
        <title>Genomic Encyclopedia of Type Strains, Phase IV (KMG-IV): sequencing the most valuable type-strain genomes for metagenomic binning, comparative biology and taxonomic classification.</title>
        <authorList>
            <person name="Goeker M."/>
        </authorList>
    </citation>
    <scope>NUCLEOTIDE SEQUENCE [LARGE SCALE GENOMIC DNA]</scope>
    <source>
        <strain evidence="6 7">DSM 28688</strain>
    </source>
</reference>